<reference evidence="6 7" key="1">
    <citation type="submission" date="2016-08" db="EMBL/GenBank/DDBJ databases">
        <authorList>
            <person name="Seilhamer J.J."/>
        </authorList>
    </citation>
    <scope>NUCLEOTIDE SEQUENCE [LARGE SCALE GENOMIC DNA]</scope>
    <source>
        <strain evidence="6">M3/6</strain>
    </source>
</reference>
<name>A0A1R3T9U5_9BACT</name>
<dbReference type="Proteomes" id="UP000187464">
    <property type="component" value="Chromosome I"/>
</dbReference>
<evidence type="ECO:0000256" key="5">
    <source>
        <dbReference type="SAM" id="Phobius"/>
    </source>
</evidence>
<sequence length="113" mass="13102">MEYRNEPPQEQQPYDIPSLKPGNWLWQSILATLFCCMPFGIVGIIYAVKVDSLYFNGKYEESEQMARKAKMWTLISVGAALLYWILWIIMFATGNLPEYMENIIESNASGYNF</sequence>
<dbReference type="RefSeq" id="WP_076931235.1">
    <property type="nucleotide sequence ID" value="NZ_LT605205.1"/>
</dbReference>
<protein>
    <submittedName>
        <fullName evidence="6">Putative membrane protein</fullName>
    </submittedName>
</protein>
<keyword evidence="4 5" id="KW-0472">Membrane</keyword>
<keyword evidence="2 5" id="KW-0812">Transmembrane</keyword>
<dbReference type="KEGG" id="psac:PSM36_2586"/>
<dbReference type="InterPro" id="IPR051423">
    <property type="entry name" value="CD225/Dispanin"/>
</dbReference>
<dbReference type="PANTHER" id="PTHR14948">
    <property type="entry name" value="NG5"/>
    <property type="match status" value="1"/>
</dbReference>
<keyword evidence="7" id="KW-1185">Reference proteome</keyword>
<evidence type="ECO:0000256" key="4">
    <source>
        <dbReference type="ARBA" id="ARBA00023136"/>
    </source>
</evidence>
<evidence type="ECO:0000256" key="2">
    <source>
        <dbReference type="ARBA" id="ARBA00022692"/>
    </source>
</evidence>
<gene>
    <name evidence="6" type="ORF">PSM36_2586</name>
</gene>
<keyword evidence="3 5" id="KW-1133">Transmembrane helix</keyword>
<evidence type="ECO:0000313" key="6">
    <source>
        <dbReference type="EMBL" id="SCD21387.1"/>
    </source>
</evidence>
<comment type="subcellular location">
    <subcellularLocation>
        <location evidence="1">Membrane</location>
    </subcellularLocation>
</comment>
<dbReference type="GO" id="GO:0016020">
    <property type="term" value="C:membrane"/>
    <property type="evidence" value="ECO:0007669"/>
    <property type="project" value="UniProtKB-SubCell"/>
</dbReference>
<dbReference type="PANTHER" id="PTHR14948:SF25">
    <property type="entry name" value="DUF4190 DOMAIN-CONTAINING PROTEIN"/>
    <property type="match status" value="1"/>
</dbReference>
<dbReference type="AlphaFoldDB" id="A0A1R3T9U5"/>
<accession>A0A1R3T9U5</accession>
<evidence type="ECO:0000256" key="1">
    <source>
        <dbReference type="ARBA" id="ARBA00004370"/>
    </source>
</evidence>
<evidence type="ECO:0000313" key="7">
    <source>
        <dbReference type="Proteomes" id="UP000187464"/>
    </source>
</evidence>
<feature type="transmembrane region" description="Helical" evidence="5">
    <location>
        <begin position="24"/>
        <end position="48"/>
    </location>
</feature>
<feature type="transmembrane region" description="Helical" evidence="5">
    <location>
        <begin position="69"/>
        <end position="92"/>
    </location>
</feature>
<dbReference type="STRING" id="1642647.PSM36_2586"/>
<dbReference type="EMBL" id="LT605205">
    <property type="protein sequence ID" value="SCD21387.1"/>
    <property type="molecule type" value="Genomic_DNA"/>
</dbReference>
<organism evidence="6 7">
    <name type="scientific">Proteiniphilum saccharofermentans</name>
    <dbReference type="NCBI Taxonomy" id="1642647"/>
    <lineage>
        <taxon>Bacteria</taxon>
        <taxon>Pseudomonadati</taxon>
        <taxon>Bacteroidota</taxon>
        <taxon>Bacteroidia</taxon>
        <taxon>Bacteroidales</taxon>
        <taxon>Dysgonomonadaceae</taxon>
        <taxon>Proteiniphilum</taxon>
    </lineage>
</organism>
<dbReference type="Pfam" id="PF04505">
    <property type="entry name" value="CD225"/>
    <property type="match status" value="1"/>
</dbReference>
<dbReference type="InterPro" id="IPR007593">
    <property type="entry name" value="CD225/Dispanin_fam"/>
</dbReference>
<evidence type="ECO:0000256" key="3">
    <source>
        <dbReference type="ARBA" id="ARBA00022989"/>
    </source>
</evidence>
<proteinExistence type="predicted"/>